<reference evidence="3" key="1">
    <citation type="submission" date="2017-02" db="UniProtKB">
        <authorList>
            <consortium name="WormBaseParasite"/>
        </authorList>
    </citation>
    <scope>IDENTIFICATION</scope>
</reference>
<evidence type="ECO:0000313" key="1">
    <source>
        <dbReference type="EMBL" id="VDO43624.1"/>
    </source>
</evidence>
<keyword evidence="2" id="KW-1185">Reference proteome</keyword>
<sequence length="84" mass="9120">MTLFPKEWSDEWAEKALEYLKSPDSVKADMVIKGKQPVPAQVLPKGRITDGETARDGFITTEGGGDPVSAALLVSTKSHDSYLI</sequence>
<dbReference type="Proteomes" id="UP000268014">
    <property type="component" value="Unassembled WGS sequence"/>
</dbReference>
<proteinExistence type="predicted"/>
<protein>
    <submittedName>
        <fullName evidence="3">Lipoprotein</fullName>
    </submittedName>
</protein>
<name>A0A0N4WKU2_HAEPC</name>
<dbReference type="AlphaFoldDB" id="A0A0N4WKU2"/>
<reference evidence="1 2" key="2">
    <citation type="submission" date="2018-11" db="EMBL/GenBank/DDBJ databases">
        <authorList>
            <consortium name="Pathogen Informatics"/>
        </authorList>
    </citation>
    <scope>NUCLEOTIDE SEQUENCE [LARGE SCALE GENOMIC DNA]</scope>
    <source>
        <strain evidence="1 2">MHpl1</strain>
    </source>
</reference>
<evidence type="ECO:0000313" key="2">
    <source>
        <dbReference type="Proteomes" id="UP000268014"/>
    </source>
</evidence>
<organism evidence="3">
    <name type="scientific">Haemonchus placei</name>
    <name type="common">Barber's pole worm</name>
    <dbReference type="NCBI Taxonomy" id="6290"/>
    <lineage>
        <taxon>Eukaryota</taxon>
        <taxon>Metazoa</taxon>
        <taxon>Ecdysozoa</taxon>
        <taxon>Nematoda</taxon>
        <taxon>Chromadorea</taxon>
        <taxon>Rhabditida</taxon>
        <taxon>Rhabditina</taxon>
        <taxon>Rhabditomorpha</taxon>
        <taxon>Strongyloidea</taxon>
        <taxon>Trichostrongylidae</taxon>
        <taxon>Haemonchus</taxon>
    </lineage>
</organism>
<dbReference type="WBParaSite" id="HPLM_0001172201-mRNA-1">
    <property type="protein sequence ID" value="HPLM_0001172201-mRNA-1"/>
    <property type="gene ID" value="HPLM_0001172201"/>
</dbReference>
<dbReference type="EMBL" id="UZAF01017639">
    <property type="protein sequence ID" value="VDO43624.1"/>
    <property type="molecule type" value="Genomic_DNA"/>
</dbReference>
<gene>
    <name evidence="1" type="ORF">HPLM_LOCUS11714</name>
</gene>
<evidence type="ECO:0000313" key="3">
    <source>
        <dbReference type="WBParaSite" id="HPLM_0001172201-mRNA-1"/>
    </source>
</evidence>
<accession>A0A0N4WKU2</accession>